<keyword evidence="1" id="KW-0378">Hydrolase</keyword>
<dbReference type="GO" id="GO:0001681">
    <property type="term" value="F:sialate O-acetylesterase activity"/>
    <property type="evidence" value="ECO:0007669"/>
    <property type="project" value="InterPro"/>
</dbReference>
<dbReference type="InterPro" id="IPR036514">
    <property type="entry name" value="SGNH_hydro_sf"/>
</dbReference>
<dbReference type="EMBL" id="UINC01011688">
    <property type="protein sequence ID" value="SVA51426.1"/>
    <property type="molecule type" value="Genomic_DNA"/>
</dbReference>
<dbReference type="InterPro" id="IPR005181">
    <property type="entry name" value="SASA"/>
</dbReference>
<evidence type="ECO:0000256" key="1">
    <source>
        <dbReference type="ARBA" id="ARBA00022801"/>
    </source>
</evidence>
<reference evidence="3" key="1">
    <citation type="submission" date="2018-05" db="EMBL/GenBank/DDBJ databases">
        <authorList>
            <person name="Lanie J.A."/>
            <person name="Ng W.-L."/>
            <person name="Kazmierczak K.M."/>
            <person name="Andrzejewski T.M."/>
            <person name="Davidsen T.M."/>
            <person name="Wayne K.J."/>
            <person name="Tettelin H."/>
            <person name="Glass J.I."/>
            <person name="Rusch D."/>
            <person name="Podicherti R."/>
            <person name="Tsui H.-C.T."/>
            <person name="Winkler M.E."/>
        </authorList>
    </citation>
    <scope>NUCLEOTIDE SEQUENCE</scope>
</reference>
<sequence length="474" mass="53318">MKNYKYCFFSVVFTLLVININAQIKVGPLFSDNMILQRNSEVAIWGEADVNQEISIQSSWNQKKTTTKADSDGNWSVKIETPEAGGPYNIDIISSNSNVKLSNVLIGEVWITSGQSNMQMTLNGYTHEPVSGSLDMIANANNTNIRLFTFKRVTSKKPIRDVSGKWLVSNSENTAVFSAIGYSFANYLNKVLDIPIGIINTSWGGTPAEAWTDNKTLVDNFKKSEIKNYREGKPKNHDPSALFNGMINPLIPFKIRGALWYQGESNVSRANNYTKLMNMMIDGWRREWNQGSFPFYFVQIAPFKYSGSNKTESAYLREAQLKTMLQTKNSGMAVTLDIGSEFSIHPDKKIIIGKRLAYWALAKDYKVKGVPFSGPVYKSIEINEDKAIVDFDYAESGFIFLNSKINGFEIAGEDKVFHPASVRVMYGKKNSTLTISSDKVKEPVAVRYGWKNYLKGNLYNTQGLPASSFRSDNW</sequence>
<proteinExistence type="predicted"/>
<feature type="domain" description="Sialate O-acetylesterase" evidence="2">
    <location>
        <begin position="108"/>
        <end position="339"/>
    </location>
</feature>
<evidence type="ECO:0000259" key="2">
    <source>
        <dbReference type="Pfam" id="PF03629"/>
    </source>
</evidence>
<dbReference type="AlphaFoldDB" id="A0A381WFX7"/>
<dbReference type="InterPro" id="IPR039329">
    <property type="entry name" value="SIAE"/>
</dbReference>
<dbReference type="PANTHER" id="PTHR22901">
    <property type="entry name" value="SIALATE O-ACETYLESTERASE"/>
    <property type="match status" value="1"/>
</dbReference>
<dbReference type="SUPFAM" id="SSF52266">
    <property type="entry name" value="SGNH hydrolase"/>
    <property type="match status" value="1"/>
</dbReference>
<dbReference type="Gene3D" id="3.40.50.1110">
    <property type="entry name" value="SGNH hydrolase"/>
    <property type="match status" value="1"/>
</dbReference>
<protein>
    <recommendedName>
        <fullName evidence="2">Sialate O-acetylesterase domain-containing protein</fullName>
    </recommendedName>
</protein>
<dbReference type="Pfam" id="PF03629">
    <property type="entry name" value="SASA"/>
    <property type="match status" value="1"/>
</dbReference>
<name>A0A381WFX7_9ZZZZ</name>
<dbReference type="PANTHER" id="PTHR22901:SF0">
    <property type="entry name" value="SIALATE O-ACETYLESTERASE"/>
    <property type="match status" value="1"/>
</dbReference>
<evidence type="ECO:0000313" key="3">
    <source>
        <dbReference type="EMBL" id="SVA51426.1"/>
    </source>
</evidence>
<dbReference type="Gene3D" id="2.60.40.10">
    <property type="entry name" value="Immunoglobulins"/>
    <property type="match status" value="1"/>
</dbReference>
<gene>
    <name evidence="3" type="ORF">METZ01_LOCUS104280</name>
</gene>
<accession>A0A381WFX7</accession>
<dbReference type="GO" id="GO:0005975">
    <property type="term" value="P:carbohydrate metabolic process"/>
    <property type="evidence" value="ECO:0007669"/>
    <property type="project" value="TreeGrafter"/>
</dbReference>
<dbReference type="InterPro" id="IPR013783">
    <property type="entry name" value="Ig-like_fold"/>
</dbReference>
<organism evidence="3">
    <name type="scientific">marine metagenome</name>
    <dbReference type="NCBI Taxonomy" id="408172"/>
    <lineage>
        <taxon>unclassified sequences</taxon>
        <taxon>metagenomes</taxon>
        <taxon>ecological metagenomes</taxon>
    </lineage>
</organism>